<dbReference type="InterPro" id="IPR002125">
    <property type="entry name" value="CMP_dCMP_dom"/>
</dbReference>
<dbReference type="EC" id="3.5.4.26" evidence="14"/>
<reference evidence="19 20" key="1">
    <citation type="submission" date="2018-11" db="EMBL/GenBank/DDBJ databases">
        <title>Sequencing the genomes of 1000 actinobacteria strains.</title>
        <authorList>
            <person name="Klenk H.-P."/>
        </authorList>
    </citation>
    <scope>NUCLEOTIDE SEQUENCE [LARGE SCALE GENOMIC DNA]</scope>
    <source>
        <strain evidence="19 20">DSM 11294</strain>
    </source>
</reference>
<feature type="binding site" evidence="16">
    <location>
        <position position="277"/>
    </location>
    <ligand>
        <name>substrate</name>
    </ligand>
</feature>
<keyword evidence="9 14" id="KW-0521">NADP</keyword>
<feature type="active site" description="Proton donor" evidence="15">
    <location>
        <position position="55"/>
    </location>
</feature>
<dbReference type="SUPFAM" id="SSF53597">
    <property type="entry name" value="Dihydrofolate reductase-like"/>
    <property type="match status" value="1"/>
</dbReference>
<feature type="binding site" evidence="16">
    <location>
        <position position="217"/>
    </location>
    <ligand>
        <name>substrate</name>
    </ligand>
</feature>
<keyword evidence="8 14" id="KW-0862">Zinc</keyword>
<keyword evidence="11" id="KW-0511">Multifunctional enzyme</keyword>
<evidence type="ECO:0000256" key="3">
    <source>
        <dbReference type="ARBA" id="ARBA00004910"/>
    </source>
</evidence>
<feature type="binding site" evidence="16">
    <location>
        <position position="214"/>
    </location>
    <ligand>
        <name>substrate</name>
    </ligand>
</feature>
<feature type="binding site" evidence="17">
    <location>
        <position position="79"/>
    </location>
    <ligand>
        <name>Zn(2+)</name>
        <dbReference type="ChEBI" id="CHEBI:29105"/>
        <note>catalytic</note>
    </ligand>
</feature>
<evidence type="ECO:0000256" key="1">
    <source>
        <dbReference type="ARBA" id="ARBA00002151"/>
    </source>
</evidence>
<keyword evidence="20" id="KW-1185">Reference proteome</keyword>
<comment type="similarity">
    <text evidence="5 14">In the C-terminal section; belongs to the HTP reductase family.</text>
</comment>
<evidence type="ECO:0000256" key="16">
    <source>
        <dbReference type="PIRSR" id="PIRSR006769-2"/>
    </source>
</evidence>
<evidence type="ECO:0000256" key="12">
    <source>
        <dbReference type="ARBA" id="ARBA00049861"/>
    </source>
</evidence>
<keyword evidence="7 14" id="KW-0479">Metal-binding</keyword>
<dbReference type="PROSITE" id="PS00903">
    <property type="entry name" value="CYT_DCMP_DEAMINASES_1"/>
    <property type="match status" value="1"/>
</dbReference>
<accession>A0A3N2BF51</accession>
<feature type="domain" description="CMP/dCMP-type deaminase" evidence="18">
    <location>
        <begin position="4"/>
        <end position="116"/>
    </location>
</feature>
<name>A0A3N2BF51_9MICO</name>
<dbReference type="InterPro" id="IPR004794">
    <property type="entry name" value="Eubact_RibD"/>
</dbReference>
<evidence type="ECO:0000256" key="13">
    <source>
        <dbReference type="ARBA" id="ARBA00049886"/>
    </source>
</evidence>
<dbReference type="RefSeq" id="WP_123304058.1">
    <property type="nucleotide sequence ID" value="NZ_RKHK01000001.1"/>
</dbReference>
<dbReference type="PIRSF" id="PIRSF006769">
    <property type="entry name" value="RibD"/>
    <property type="match status" value="1"/>
</dbReference>
<sequence>MSDDAIARALERATLLAARGPQRGGNPRVGCVLLDDTGQEIGAGWHRGAGTAHAEAAALAASDPARVAGSTAVITLEPCHHTGRTPPCSRALLAAGVRRVIYAAGDPDPRAAGGRAWLAAQGVDVSTAREAGVVPEIVGLAAELTRSWSAAVRRRRPWVLGKTATSLDGRVAAADGTSMWITGAAARAHGHTVRADVDAIVVGTGTLLADDPALTARGADGTPVVDQPLRVVLGRRAVPEAAAVRQGPGPWLHLATQDIAAALDHLWERGARRVLIEGGPTVLGAALRAGLVDELHSYLAPVLLGAGQPAVPDLGIGTLRDGLRWQRTETYHLGEDILITARRLEGAH</sequence>
<evidence type="ECO:0000256" key="5">
    <source>
        <dbReference type="ARBA" id="ARBA00007417"/>
    </source>
</evidence>
<evidence type="ECO:0000256" key="6">
    <source>
        <dbReference type="ARBA" id="ARBA00022619"/>
    </source>
</evidence>
<evidence type="ECO:0000259" key="18">
    <source>
        <dbReference type="PROSITE" id="PS51747"/>
    </source>
</evidence>
<feature type="binding site" evidence="16">
    <location>
        <begin position="279"/>
        <end position="285"/>
    </location>
    <ligand>
        <name>NADP(+)</name>
        <dbReference type="ChEBI" id="CHEBI:58349"/>
    </ligand>
</feature>
<proteinExistence type="inferred from homology"/>
<organism evidence="19 20">
    <name type="scientific">Bogoriella caseilytica</name>
    <dbReference type="NCBI Taxonomy" id="56055"/>
    <lineage>
        <taxon>Bacteria</taxon>
        <taxon>Bacillati</taxon>
        <taxon>Actinomycetota</taxon>
        <taxon>Actinomycetes</taxon>
        <taxon>Micrococcales</taxon>
        <taxon>Bogoriellaceae</taxon>
        <taxon>Bogoriella</taxon>
    </lineage>
</organism>
<feature type="binding site" evidence="16">
    <location>
        <position position="180"/>
    </location>
    <ligand>
        <name>NADP(+)</name>
        <dbReference type="ChEBI" id="CHEBI:58349"/>
    </ligand>
</feature>
<comment type="caution">
    <text evidence="19">The sequence shown here is derived from an EMBL/GenBank/DDBJ whole genome shotgun (WGS) entry which is preliminary data.</text>
</comment>
<dbReference type="EC" id="1.1.1.193" evidence="14"/>
<evidence type="ECO:0000313" key="20">
    <source>
        <dbReference type="Proteomes" id="UP000280668"/>
    </source>
</evidence>
<feature type="binding site" evidence="17">
    <location>
        <position position="88"/>
    </location>
    <ligand>
        <name>Zn(2+)</name>
        <dbReference type="ChEBI" id="CHEBI:29105"/>
        <note>catalytic</note>
    </ligand>
</feature>
<dbReference type="PANTHER" id="PTHR38011">
    <property type="entry name" value="DIHYDROFOLATE REDUCTASE FAMILY PROTEIN (AFU_ORTHOLOGUE AFUA_8G06820)"/>
    <property type="match status" value="1"/>
</dbReference>
<comment type="similarity">
    <text evidence="4 14">In the N-terminal section; belongs to the cytidine and deoxycytidylate deaminase family.</text>
</comment>
<dbReference type="Pfam" id="PF01872">
    <property type="entry name" value="RibD_C"/>
    <property type="match status" value="1"/>
</dbReference>
<evidence type="ECO:0000256" key="2">
    <source>
        <dbReference type="ARBA" id="ARBA00004882"/>
    </source>
</evidence>
<dbReference type="NCBIfam" id="TIGR00326">
    <property type="entry name" value="eubact_ribD"/>
    <property type="match status" value="1"/>
</dbReference>
<feature type="binding site" evidence="17">
    <location>
        <position position="53"/>
    </location>
    <ligand>
        <name>Zn(2+)</name>
        <dbReference type="ChEBI" id="CHEBI:29105"/>
        <note>catalytic</note>
    </ligand>
</feature>
<feature type="binding site" evidence="16">
    <location>
        <position position="210"/>
    </location>
    <ligand>
        <name>NADP(+)</name>
        <dbReference type="ChEBI" id="CHEBI:58349"/>
    </ligand>
</feature>
<evidence type="ECO:0000256" key="7">
    <source>
        <dbReference type="ARBA" id="ARBA00022723"/>
    </source>
</evidence>
<dbReference type="InterPro" id="IPR016193">
    <property type="entry name" value="Cytidine_deaminase-like"/>
</dbReference>
<feature type="binding site" evidence="16">
    <location>
        <position position="178"/>
    </location>
    <ligand>
        <name>substrate</name>
    </ligand>
</feature>
<dbReference type="Proteomes" id="UP000280668">
    <property type="component" value="Unassembled WGS sequence"/>
</dbReference>
<dbReference type="PANTHER" id="PTHR38011:SF7">
    <property type="entry name" value="2,5-DIAMINO-6-RIBOSYLAMINO-4(3H)-PYRIMIDINONE 5'-PHOSPHATE REDUCTASE"/>
    <property type="match status" value="1"/>
</dbReference>
<comment type="function">
    <text evidence="1 14">Converts 2,5-diamino-6-(ribosylamino)-4(3h)-pyrimidinone 5'-phosphate into 5-amino-6-(ribosylamino)-2,4(1h,3h)-pyrimidinedione 5'-phosphate.</text>
</comment>
<evidence type="ECO:0000256" key="17">
    <source>
        <dbReference type="PIRSR" id="PIRSR006769-3"/>
    </source>
</evidence>
<dbReference type="GO" id="GO:0008703">
    <property type="term" value="F:5-amino-6-(5-phosphoribosylamino)uracil reductase activity"/>
    <property type="evidence" value="ECO:0007669"/>
    <property type="project" value="UniProtKB-EC"/>
</dbReference>
<feature type="binding site" evidence="16">
    <location>
        <position position="194"/>
    </location>
    <ligand>
        <name>substrate</name>
    </ligand>
</feature>
<comment type="pathway">
    <text evidence="3 14">Cofactor biosynthesis; riboflavin biosynthesis; 5-amino-6-(D-ribitylamino)uracil from GTP: step 3/4.</text>
</comment>
<dbReference type="InterPro" id="IPR024072">
    <property type="entry name" value="DHFR-like_dom_sf"/>
</dbReference>
<dbReference type="AlphaFoldDB" id="A0A3N2BF51"/>
<keyword evidence="14" id="KW-0378">Hydrolase</keyword>
<comment type="catalytic activity">
    <reaction evidence="13 14">
        <text>2,5-diamino-6-hydroxy-4-(5-phosphoribosylamino)-pyrimidine + H2O + H(+) = 5-amino-6-(5-phospho-D-ribosylamino)uracil + NH4(+)</text>
        <dbReference type="Rhea" id="RHEA:21868"/>
        <dbReference type="ChEBI" id="CHEBI:15377"/>
        <dbReference type="ChEBI" id="CHEBI:15378"/>
        <dbReference type="ChEBI" id="CHEBI:28938"/>
        <dbReference type="ChEBI" id="CHEBI:58453"/>
        <dbReference type="ChEBI" id="CHEBI:58614"/>
        <dbReference type="EC" id="3.5.4.26"/>
    </reaction>
</comment>
<dbReference type="InterPro" id="IPR016192">
    <property type="entry name" value="APOBEC/CMP_deaminase_Zn-bd"/>
</dbReference>
<evidence type="ECO:0000256" key="15">
    <source>
        <dbReference type="PIRSR" id="PIRSR006769-1"/>
    </source>
</evidence>
<evidence type="ECO:0000256" key="10">
    <source>
        <dbReference type="ARBA" id="ARBA00023002"/>
    </source>
</evidence>
<evidence type="ECO:0000256" key="11">
    <source>
        <dbReference type="ARBA" id="ARBA00023268"/>
    </source>
</evidence>
<evidence type="ECO:0000256" key="9">
    <source>
        <dbReference type="ARBA" id="ARBA00022857"/>
    </source>
</evidence>
<comment type="cofactor">
    <cofactor evidence="14 17">
        <name>Zn(2+)</name>
        <dbReference type="ChEBI" id="CHEBI:29105"/>
    </cofactor>
    <text evidence="14 17">Binds 1 zinc ion.</text>
</comment>
<dbReference type="GO" id="GO:0008270">
    <property type="term" value="F:zinc ion binding"/>
    <property type="evidence" value="ECO:0007669"/>
    <property type="project" value="InterPro"/>
</dbReference>
<feature type="binding site" evidence="16">
    <location>
        <position position="164"/>
    </location>
    <ligand>
        <name>NADP(+)</name>
        <dbReference type="ChEBI" id="CHEBI:58349"/>
    </ligand>
</feature>
<dbReference type="EMBL" id="RKHK01000001">
    <property type="protein sequence ID" value="ROR73664.1"/>
    <property type="molecule type" value="Genomic_DNA"/>
</dbReference>
<comment type="catalytic activity">
    <reaction evidence="12 14">
        <text>5-amino-6-(5-phospho-D-ribitylamino)uracil + NADP(+) = 5-amino-6-(5-phospho-D-ribosylamino)uracil + NADPH + H(+)</text>
        <dbReference type="Rhea" id="RHEA:17845"/>
        <dbReference type="ChEBI" id="CHEBI:15378"/>
        <dbReference type="ChEBI" id="CHEBI:57783"/>
        <dbReference type="ChEBI" id="CHEBI:58349"/>
        <dbReference type="ChEBI" id="CHEBI:58421"/>
        <dbReference type="ChEBI" id="CHEBI:58453"/>
        <dbReference type="EC" id="1.1.1.193"/>
    </reaction>
</comment>
<protein>
    <recommendedName>
        <fullName evidence="14">Riboflavin biosynthesis protein RibD</fullName>
    </recommendedName>
    <domain>
        <recommendedName>
            <fullName evidence="14">Diaminohydroxyphosphoribosylaminopyrimidine deaminase</fullName>
            <shortName evidence="14">DRAP deaminase</shortName>
            <ecNumber evidence="14">3.5.4.26</ecNumber>
        </recommendedName>
        <alternativeName>
            <fullName evidence="14">Riboflavin-specific deaminase</fullName>
        </alternativeName>
    </domain>
    <domain>
        <recommendedName>
            <fullName evidence="14">5-amino-6-(5-phosphoribosylamino)uracil reductase</fullName>
            <ecNumber evidence="14">1.1.1.193</ecNumber>
        </recommendedName>
        <alternativeName>
            <fullName evidence="14">HTP reductase</fullName>
        </alternativeName>
    </domain>
</protein>
<keyword evidence="10 14" id="KW-0560">Oxidoreductase</keyword>
<evidence type="ECO:0000256" key="8">
    <source>
        <dbReference type="ARBA" id="ARBA00022833"/>
    </source>
</evidence>
<evidence type="ECO:0000256" key="14">
    <source>
        <dbReference type="PIRNR" id="PIRNR006769"/>
    </source>
</evidence>
<evidence type="ECO:0000313" key="19">
    <source>
        <dbReference type="EMBL" id="ROR73664.1"/>
    </source>
</evidence>
<dbReference type="OrthoDB" id="9800865at2"/>
<dbReference type="PROSITE" id="PS51747">
    <property type="entry name" value="CYT_DCMP_DEAMINASES_2"/>
    <property type="match status" value="1"/>
</dbReference>
<dbReference type="GO" id="GO:0009231">
    <property type="term" value="P:riboflavin biosynthetic process"/>
    <property type="evidence" value="ECO:0007669"/>
    <property type="project" value="UniProtKB-UniPathway"/>
</dbReference>
<feature type="binding site" evidence="16">
    <location>
        <position position="206"/>
    </location>
    <ligand>
        <name>substrate</name>
    </ligand>
</feature>
<dbReference type="Pfam" id="PF00383">
    <property type="entry name" value="dCMP_cyt_deam_1"/>
    <property type="match status" value="1"/>
</dbReference>
<comment type="pathway">
    <text evidence="2 14">Cofactor biosynthesis; riboflavin biosynthesis; 5-amino-6-(D-ribitylamino)uracil from GTP: step 2/4.</text>
</comment>
<keyword evidence="6 14" id="KW-0686">Riboflavin biosynthesis</keyword>
<evidence type="ECO:0000256" key="4">
    <source>
        <dbReference type="ARBA" id="ARBA00005259"/>
    </source>
</evidence>
<dbReference type="InterPro" id="IPR050765">
    <property type="entry name" value="Riboflavin_Biosynth_HTPR"/>
</dbReference>
<dbReference type="InterPro" id="IPR002734">
    <property type="entry name" value="RibDG_C"/>
</dbReference>
<dbReference type="GO" id="GO:0008835">
    <property type="term" value="F:diaminohydroxyphosphoribosylaminopyrimidine deaminase activity"/>
    <property type="evidence" value="ECO:0007669"/>
    <property type="project" value="UniProtKB-EC"/>
</dbReference>
<dbReference type="Gene3D" id="3.40.140.10">
    <property type="entry name" value="Cytidine Deaminase, domain 2"/>
    <property type="match status" value="1"/>
</dbReference>
<dbReference type="SUPFAM" id="SSF53927">
    <property type="entry name" value="Cytidine deaminase-like"/>
    <property type="match status" value="1"/>
</dbReference>
<dbReference type="UniPathway" id="UPA00275">
    <property type="reaction ID" value="UER00401"/>
</dbReference>
<gene>
    <name evidence="19" type="ORF">EDD31_2051</name>
</gene>
<dbReference type="Gene3D" id="3.40.430.10">
    <property type="entry name" value="Dihydrofolate Reductase, subunit A"/>
    <property type="match status" value="2"/>
</dbReference>